<dbReference type="EMBL" id="VSWC01000034">
    <property type="protein sequence ID" value="KAA1106885.1"/>
    <property type="molecule type" value="Genomic_DNA"/>
</dbReference>
<feature type="compositionally biased region" description="Basic and acidic residues" evidence="1">
    <location>
        <begin position="287"/>
        <end position="297"/>
    </location>
</feature>
<feature type="region of interest" description="Disordered" evidence="1">
    <location>
        <begin position="346"/>
        <end position="370"/>
    </location>
</feature>
<proteinExistence type="predicted"/>
<feature type="compositionally biased region" description="Acidic residues" evidence="1">
    <location>
        <begin position="210"/>
        <end position="222"/>
    </location>
</feature>
<feature type="region of interest" description="Disordered" evidence="1">
    <location>
        <begin position="1212"/>
        <end position="1315"/>
    </location>
</feature>
<feature type="compositionally biased region" description="Basic and acidic residues" evidence="1">
    <location>
        <begin position="1306"/>
        <end position="1315"/>
    </location>
</feature>
<dbReference type="OrthoDB" id="10343044at2759"/>
<feature type="compositionally biased region" description="Basic and acidic residues" evidence="1">
    <location>
        <begin position="703"/>
        <end position="721"/>
    </location>
</feature>
<feature type="compositionally biased region" description="Basic and acidic residues" evidence="1">
    <location>
        <begin position="662"/>
        <end position="675"/>
    </location>
</feature>
<protein>
    <submittedName>
        <fullName evidence="2">Golgi to ER traffic-protein</fullName>
    </submittedName>
</protein>
<feature type="compositionally biased region" description="Polar residues" evidence="1">
    <location>
        <begin position="142"/>
        <end position="154"/>
    </location>
</feature>
<evidence type="ECO:0000313" key="3">
    <source>
        <dbReference type="Proteomes" id="UP000324748"/>
    </source>
</evidence>
<dbReference type="PANTHER" id="PTHR48193">
    <property type="entry name" value="ZINC METALLOPROTEASE ZMPB-RELATED"/>
    <property type="match status" value="1"/>
</dbReference>
<sequence>MSVSRELNDWSTKLSLCKRSGQVSASRAPAAAERLELLTLIVLSTSQTSTPESQPNQLSYLIVQTIHNLTPQSTRIYDQPSNEQHGRYHRPKSSRGGSISKLCHAVVQPPECDISSPDAAETIQHPRIWNCNGGHDQKKGRATSSNNLEQTNPWTKVPKRRSPRVPVVQPTKKVRAQQTAKKSKQAPTTEEYRTTGRASIRLDPGLSGDEAGEGEDESDDSEVNQHVRKVLTQNVTRPPSKPGKPRTIGSQHRQHMTIHSTDEESLPSRDQPSLKDLGKEYGSGEESTDKEGERQGDSEEPGDEDMDLFEVANGELMNLEQFRLVLNDYPDVMYNPDVPVQFGRMATSSKSKNTTGRNARTTNSTNLNRQIGGVSLPKGNSNPQPALHSNENGVNPIKKTYPKDLSASHITPHQKRQMTRMPSTTTTIGGALGIPSLAKASLEEMKGMLAIWSRTRDNLARSMQDLRTPGYNIKTPSAYETLATHHKAIDMFCSRLGSQIQDAETSGLSNEIEVVDFVDLTRDARHGNPADRSNLRLKRPSALSDIEDEEDSPVNSKRARNSSQDPPDFLLNKRRTQRPSANTNNKANKSKEHKGRKSPTPDPTERSEAEDEEIPPPTKSKSQPKNNKSKKTKEPSGHHSAATNAGTASNRHKGRSSPTPDPTERSKGEDEERAPPTKSKSQTISNPKGQKKQKKNPAEMTEEEKAKQKEEAERRKQEKKNSPYNNPPNPGSLLSKIWKASDCQKMYNQYTRMLEMSKNPQWDYGLELMELVADMVGWSSGDTMPGVIYEKQELFSPTVEELEAICKVRDPEFRDCLTSNPCLMQVAAGDPFFHEHVINLNLIQDACTSKAKSKCSSWKAVYSMMIRTDAKDDYTNNIHTHPLLSAGFRKLHTLSESCSENLPLYLTPSIVSKKNPIHWKQDTLFEAGKYVIGRIKTLKAIEPVKSNNNGNGRTPNGLVVLQKRIWETLLCCLMMQNSFFIDYLEECIKTNTFPDKSIEAAAKMSPYQRDRSLFKEGDVKDINSTKEMKERGKIRLSAFGSMAVFFLYGAAGWWHCLTDSHNFNQRDVWSLVHLAHARHDWLYNKRRVKERRTDDTPWYQIDSFVRWLLREAKMDCLVPSEVDWEMAPRFWAEHVNEKNISRLAIQDIMVEVCSVQPRKSYNFKGEEAPDVKLRRPNKEMAENLKGLLTAAWKPMIAAHERNIEDDLARDELDQEHQDSTPSQPSKATPLFKPPSPFSKGPTGPSAASLMIPGKIRKPRAETETEEEDKEDHQSVKGRYNQGRGTSETSGSGGDSKGEDESSGTDPSRDSSDWSE</sequence>
<keyword evidence="3" id="KW-1185">Reference proteome</keyword>
<reference evidence="2 3" key="1">
    <citation type="submission" date="2019-05" db="EMBL/GenBank/DDBJ databases">
        <title>Emergence of the Ug99 lineage of the wheat stem rust pathogen through somatic hybridization.</title>
        <authorList>
            <person name="Li F."/>
            <person name="Upadhyaya N.M."/>
            <person name="Sperschneider J."/>
            <person name="Matny O."/>
            <person name="Nguyen-Phuc H."/>
            <person name="Mago R."/>
            <person name="Raley C."/>
            <person name="Miller M.E."/>
            <person name="Silverstein K.A.T."/>
            <person name="Henningsen E."/>
            <person name="Hirsch C.D."/>
            <person name="Visser B."/>
            <person name="Pretorius Z.A."/>
            <person name="Steffenson B.J."/>
            <person name="Schwessinger B."/>
            <person name="Dodds P.N."/>
            <person name="Figueroa M."/>
        </authorList>
    </citation>
    <scope>NUCLEOTIDE SEQUENCE [LARGE SCALE GENOMIC DNA]</scope>
    <source>
        <strain evidence="2">21-0</strain>
    </source>
</reference>
<dbReference type="InterPro" id="IPR053094">
    <property type="entry name" value="Zinc_metalloprotease_ZmpB"/>
</dbReference>
<dbReference type="Proteomes" id="UP000324748">
    <property type="component" value="Unassembled WGS sequence"/>
</dbReference>
<dbReference type="PANTHER" id="PTHR48193:SF2">
    <property type="entry name" value="ZINC METALLOPROTEASE ZMPB"/>
    <property type="match status" value="1"/>
</dbReference>
<evidence type="ECO:0000313" key="2">
    <source>
        <dbReference type="EMBL" id="KAA1106885.1"/>
    </source>
</evidence>
<evidence type="ECO:0000256" key="1">
    <source>
        <dbReference type="SAM" id="MobiDB-lite"/>
    </source>
</evidence>
<name>A0A5B0Q130_PUCGR</name>
<gene>
    <name evidence="2" type="primary">GET3_40</name>
    <name evidence="2" type="ORF">PGT21_000771</name>
</gene>
<feature type="compositionally biased region" description="Polar residues" evidence="1">
    <location>
        <begin position="176"/>
        <end position="188"/>
    </location>
</feature>
<feature type="region of interest" description="Disordered" evidence="1">
    <location>
        <begin position="127"/>
        <end position="305"/>
    </location>
</feature>
<feature type="region of interest" description="Disordered" evidence="1">
    <location>
        <begin position="524"/>
        <end position="735"/>
    </location>
</feature>
<feature type="region of interest" description="Disordered" evidence="1">
    <location>
        <begin position="76"/>
        <end position="97"/>
    </location>
</feature>
<accession>A0A5B0Q130</accession>
<organism evidence="2 3">
    <name type="scientific">Puccinia graminis f. sp. tritici</name>
    <dbReference type="NCBI Taxonomy" id="56615"/>
    <lineage>
        <taxon>Eukaryota</taxon>
        <taxon>Fungi</taxon>
        <taxon>Dikarya</taxon>
        <taxon>Basidiomycota</taxon>
        <taxon>Pucciniomycotina</taxon>
        <taxon>Pucciniomycetes</taxon>
        <taxon>Pucciniales</taxon>
        <taxon>Pucciniaceae</taxon>
        <taxon>Puccinia</taxon>
    </lineage>
</organism>
<feature type="compositionally biased region" description="Polar residues" evidence="1">
    <location>
        <begin position="346"/>
        <end position="369"/>
    </location>
</feature>
<comment type="caution">
    <text evidence="2">The sequence shown here is derived from an EMBL/GenBank/DDBJ whole genome shotgun (WGS) entry which is preliminary data.</text>
</comment>